<dbReference type="NCBIfam" id="TIGR02593">
    <property type="entry name" value="CRISPR_cas5"/>
    <property type="match status" value="1"/>
</dbReference>
<evidence type="ECO:0000313" key="3">
    <source>
        <dbReference type="Proteomes" id="UP000199652"/>
    </source>
</evidence>
<organism evidence="2 3">
    <name type="scientific">Eubacterium barkeri</name>
    <name type="common">Clostridium barkeri</name>
    <dbReference type="NCBI Taxonomy" id="1528"/>
    <lineage>
        <taxon>Bacteria</taxon>
        <taxon>Bacillati</taxon>
        <taxon>Bacillota</taxon>
        <taxon>Clostridia</taxon>
        <taxon>Eubacteriales</taxon>
        <taxon>Eubacteriaceae</taxon>
        <taxon>Eubacterium</taxon>
    </lineage>
</organism>
<dbReference type="InterPro" id="IPR021124">
    <property type="entry name" value="CRISPR-assoc_prot_Cas5"/>
</dbReference>
<dbReference type="STRING" id="1528.SAMN04488579_1155"/>
<dbReference type="EMBL" id="FNOU01000015">
    <property type="protein sequence ID" value="SDY06053.1"/>
    <property type="molecule type" value="Genomic_DNA"/>
</dbReference>
<evidence type="ECO:0000313" key="2">
    <source>
        <dbReference type="EMBL" id="SDY06053.1"/>
    </source>
</evidence>
<dbReference type="GO" id="GO:0043571">
    <property type="term" value="P:maintenance of CRISPR repeat elements"/>
    <property type="evidence" value="ECO:0007669"/>
    <property type="project" value="InterPro"/>
</dbReference>
<proteinExistence type="predicted"/>
<keyword evidence="3" id="KW-1185">Reference proteome</keyword>
<dbReference type="Gene3D" id="3.30.70.2660">
    <property type="match status" value="1"/>
</dbReference>
<dbReference type="OrthoDB" id="1805474at2"/>
<dbReference type="Proteomes" id="UP000199652">
    <property type="component" value="Unassembled WGS sequence"/>
</dbReference>
<dbReference type="InterPro" id="IPR013421">
    <property type="entry name" value="CRISPR-assoc_prot_Cas5_HALMA"/>
</dbReference>
<dbReference type="RefSeq" id="WP_090245756.1">
    <property type="nucleotide sequence ID" value="NZ_FNOU01000015.1"/>
</dbReference>
<dbReference type="Pfam" id="PF09704">
    <property type="entry name" value="Cas_Cas5d"/>
    <property type="match status" value="1"/>
</dbReference>
<evidence type="ECO:0000256" key="1">
    <source>
        <dbReference type="ARBA" id="ARBA00023118"/>
    </source>
</evidence>
<protein>
    <submittedName>
        <fullName evidence="2">CRISPR-associated protein, Cas5h family</fullName>
    </submittedName>
</protein>
<sequence length="237" mass="26663">MKGVVFDISGEFAHFRKFYTNSSSLSHSVPPRTTIMGLIAGMLGKERDTYYQELSSKNLMIAVKKNGGTRALTQTLNYLLATSVGDLRNPKVHTQIPLEILRGQDGRISYRITAVAEDGVVEELAKRIEENRFVFPPTLGTAFFQADVDFVAATEAVEREAHGSVTIDSVIPVEFIESLALKDNRVIREKMARDFTEERGVLMAIPYLVEERGRPLEVTFKEGKTYWDVADQHIVFM</sequence>
<name>A0A1H3GRV9_EUBBA</name>
<dbReference type="NCBIfam" id="TIGR02592">
    <property type="entry name" value="cas_Cas5h"/>
    <property type="match status" value="1"/>
</dbReference>
<keyword evidence="1" id="KW-0051">Antiviral defense</keyword>
<dbReference type="AlphaFoldDB" id="A0A1H3GRV9"/>
<accession>A0A1H3GRV9</accession>
<gene>
    <name evidence="2" type="ORF">SAMN04488579_1155</name>
</gene>
<reference evidence="3" key="1">
    <citation type="submission" date="2016-10" db="EMBL/GenBank/DDBJ databases">
        <authorList>
            <person name="Varghese N."/>
            <person name="Submissions S."/>
        </authorList>
    </citation>
    <scope>NUCLEOTIDE SEQUENCE [LARGE SCALE GENOMIC DNA]</scope>
    <source>
        <strain evidence="3">VPI 5359</strain>
    </source>
</reference>
<dbReference type="GO" id="GO:0051607">
    <property type="term" value="P:defense response to virus"/>
    <property type="evidence" value="ECO:0007669"/>
    <property type="project" value="UniProtKB-KW"/>
</dbReference>
<dbReference type="InterPro" id="IPR013422">
    <property type="entry name" value="CRISPR-assoc_prot_Cas5_N"/>
</dbReference>